<dbReference type="EMBL" id="ABLK01000111">
    <property type="protein sequence ID" value="EDT40718.1"/>
    <property type="molecule type" value="Genomic_DNA"/>
</dbReference>
<feature type="region of interest" description="Disordered" evidence="1">
    <location>
        <begin position="1"/>
        <end position="23"/>
    </location>
</feature>
<evidence type="ECO:0000256" key="1">
    <source>
        <dbReference type="SAM" id="MobiDB-lite"/>
    </source>
</evidence>
<evidence type="ECO:0000313" key="3">
    <source>
        <dbReference type="Proteomes" id="UP000004814"/>
    </source>
</evidence>
<reference evidence="2 3" key="1">
    <citation type="submission" date="2008-03" db="EMBL/GenBank/DDBJ databases">
        <title>Sequencing of the draft genome and assembly of Burkholderia ambifaria MEX-5.</title>
        <authorList>
            <consortium name="US DOE Joint Genome Institute (JGI-PGF)"/>
            <person name="Copeland A."/>
            <person name="Lucas S."/>
            <person name="Lapidus A."/>
            <person name="Glavina del Rio T."/>
            <person name="Dalin E."/>
            <person name="Tice H."/>
            <person name="Bruce D."/>
            <person name="Goodwin L."/>
            <person name="Pitluck S."/>
            <person name="Larimer F."/>
            <person name="Land M.L."/>
            <person name="Hauser L."/>
            <person name="Tiedje J."/>
            <person name="Richardson P."/>
        </authorList>
    </citation>
    <scope>NUCLEOTIDE SEQUENCE [LARGE SCALE GENOMIC DNA]</scope>
    <source>
        <strain evidence="2 3">MEX-5</strain>
    </source>
</reference>
<feature type="compositionally biased region" description="Basic and acidic residues" evidence="1">
    <location>
        <begin position="1"/>
        <end position="13"/>
    </location>
</feature>
<sequence length="249" mass="28546">MHVDPYRSRRDRSVSGQSESQRSHAPNFYLHDIANLCARYCPKHHSPVADCRGLPAFCDYGRLVRRLAHRRFLPRSHTIALAEHRVSTTGCPSHSLSVSRAFHLRRLTQWVASSTHSLSLRLPGRPAHYFEIVLAHPPRYKSDQSDFHVMAARGQPPTTGNLRRCLIIHPLDDRRLDRSENPHPGTGCRWRQRRPKHVYAATANESMIARFVSSPYQRGHLHPLHHWRPPNVVRSSHSCAEGSCRPRCA</sequence>
<feature type="compositionally biased region" description="Polar residues" evidence="1">
    <location>
        <begin position="14"/>
        <end position="23"/>
    </location>
</feature>
<evidence type="ECO:0000313" key="2">
    <source>
        <dbReference type="EMBL" id="EDT40718.1"/>
    </source>
</evidence>
<proteinExistence type="predicted"/>
<gene>
    <name evidence="2" type="ORF">BamMEX5DRAFT_3491</name>
</gene>
<organism evidence="2 3">
    <name type="scientific">Burkholderia ambifaria MEX-5</name>
    <dbReference type="NCBI Taxonomy" id="396597"/>
    <lineage>
        <taxon>Bacteria</taxon>
        <taxon>Pseudomonadati</taxon>
        <taxon>Pseudomonadota</taxon>
        <taxon>Betaproteobacteria</taxon>
        <taxon>Burkholderiales</taxon>
        <taxon>Burkholderiaceae</taxon>
        <taxon>Burkholderia</taxon>
        <taxon>Burkholderia cepacia complex</taxon>
    </lineage>
</organism>
<accession>B1T6S5</accession>
<dbReference type="AlphaFoldDB" id="B1T6S5"/>
<dbReference type="Proteomes" id="UP000004814">
    <property type="component" value="Unassembled WGS sequence"/>
</dbReference>
<protein>
    <submittedName>
        <fullName evidence="2">Uncharacterized protein</fullName>
    </submittedName>
</protein>
<name>B1T6S5_9BURK</name>
<comment type="caution">
    <text evidence="2">The sequence shown here is derived from an EMBL/GenBank/DDBJ whole genome shotgun (WGS) entry which is preliminary data.</text>
</comment>
<dbReference type="PATRIC" id="fig|396597.7.peg.4459"/>